<dbReference type="PANTHER" id="PTHR44051">
    <property type="entry name" value="GLUTATHIONE S-TRANSFERASE-RELATED"/>
    <property type="match status" value="1"/>
</dbReference>
<dbReference type="CDD" id="cd03048">
    <property type="entry name" value="GST_N_Ure2p_like"/>
    <property type="match status" value="1"/>
</dbReference>
<dbReference type="SFLD" id="SFLDG01151">
    <property type="entry name" value="Main.2:_Nu-like"/>
    <property type="match status" value="1"/>
</dbReference>
<dbReference type="SUPFAM" id="SSF52833">
    <property type="entry name" value="Thioredoxin-like"/>
    <property type="match status" value="1"/>
</dbReference>
<dbReference type="InterPro" id="IPR010987">
    <property type="entry name" value="Glutathione-S-Trfase_C-like"/>
</dbReference>
<dbReference type="RefSeq" id="WP_008066453.1">
    <property type="nucleotide sequence ID" value="NZ_AQWK01000002.1"/>
</dbReference>
<comment type="caution">
    <text evidence="3">The sequence shown here is derived from an EMBL/GenBank/DDBJ whole genome shotgun (WGS) entry which is preliminary data.</text>
</comment>
<dbReference type="InterPro" id="IPR004046">
    <property type="entry name" value="GST_C"/>
</dbReference>
<dbReference type="SFLD" id="SFLDS00019">
    <property type="entry name" value="Glutathione_Transferase_(cytos"/>
    <property type="match status" value="1"/>
</dbReference>
<evidence type="ECO:0000259" key="1">
    <source>
        <dbReference type="PROSITE" id="PS50404"/>
    </source>
</evidence>
<reference evidence="3 4" key="1">
    <citation type="journal article" date="2012" name="J. Bacteriol.">
        <title>Draft Genome Sequence of Novosphingobium nitrogenifigens Y88T.</title>
        <authorList>
            <person name="Strabala T.J."/>
            <person name="Macdonald L."/>
            <person name="Liu V."/>
            <person name="Smit A.M."/>
        </authorList>
    </citation>
    <scope>NUCLEOTIDE SEQUENCE [LARGE SCALE GENOMIC DNA]</scope>
    <source>
        <strain evidence="3 4">DSM 19370</strain>
    </source>
</reference>
<organism evidence="3 4">
    <name type="scientific">Novosphingobium nitrogenifigens DSM 19370</name>
    <dbReference type="NCBI Taxonomy" id="983920"/>
    <lineage>
        <taxon>Bacteria</taxon>
        <taxon>Pseudomonadati</taxon>
        <taxon>Pseudomonadota</taxon>
        <taxon>Alphaproteobacteria</taxon>
        <taxon>Sphingomonadales</taxon>
        <taxon>Sphingomonadaceae</taxon>
        <taxon>Novosphingobium</taxon>
    </lineage>
</organism>
<dbReference type="eggNOG" id="COG0625">
    <property type="taxonomic scope" value="Bacteria"/>
</dbReference>
<accession>F1Z9U5</accession>
<dbReference type="AlphaFoldDB" id="F1Z9U5"/>
<evidence type="ECO:0000313" key="4">
    <source>
        <dbReference type="Proteomes" id="UP000004728"/>
    </source>
</evidence>
<proteinExistence type="predicted"/>
<dbReference type="InParanoid" id="F1Z9U5"/>
<dbReference type="Proteomes" id="UP000004728">
    <property type="component" value="Unassembled WGS sequence"/>
</dbReference>
<gene>
    <name evidence="3" type="ORF">Y88_0704</name>
</gene>
<keyword evidence="4" id="KW-1185">Reference proteome</keyword>
<dbReference type="PANTHER" id="PTHR44051:SF19">
    <property type="entry name" value="DISULFIDE-BOND OXIDOREDUCTASE YFCG"/>
    <property type="match status" value="1"/>
</dbReference>
<dbReference type="GO" id="GO:0016740">
    <property type="term" value="F:transferase activity"/>
    <property type="evidence" value="ECO:0007669"/>
    <property type="project" value="UniProtKB-KW"/>
</dbReference>
<dbReference type="OrthoDB" id="9803562at2"/>
<dbReference type="InterPro" id="IPR036282">
    <property type="entry name" value="Glutathione-S-Trfase_C_sf"/>
</dbReference>
<dbReference type="Pfam" id="PF00043">
    <property type="entry name" value="GST_C"/>
    <property type="match status" value="1"/>
</dbReference>
<dbReference type="STRING" id="983920.Y88_0704"/>
<dbReference type="SFLD" id="SFLDG00358">
    <property type="entry name" value="Main_(cytGST)"/>
    <property type="match status" value="1"/>
</dbReference>
<feature type="domain" description="GST C-terminal" evidence="2">
    <location>
        <begin position="82"/>
        <end position="225"/>
    </location>
</feature>
<protein>
    <submittedName>
        <fullName evidence="3">Glutathione S-transferase</fullName>
    </submittedName>
</protein>
<dbReference type="SUPFAM" id="SSF47616">
    <property type="entry name" value="GST C-terminal domain-like"/>
    <property type="match status" value="1"/>
</dbReference>
<evidence type="ECO:0000313" key="3">
    <source>
        <dbReference type="EMBL" id="EGD58647.1"/>
    </source>
</evidence>
<keyword evidence="3" id="KW-0808">Transferase</keyword>
<dbReference type="PROSITE" id="PS50405">
    <property type="entry name" value="GST_CTER"/>
    <property type="match status" value="1"/>
</dbReference>
<dbReference type="Gene3D" id="3.40.30.10">
    <property type="entry name" value="Glutaredoxin"/>
    <property type="match status" value="1"/>
</dbReference>
<dbReference type="InterPro" id="IPR036249">
    <property type="entry name" value="Thioredoxin-like_sf"/>
</dbReference>
<evidence type="ECO:0000259" key="2">
    <source>
        <dbReference type="PROSITE" id="PS50405"/>
    </source>
</evidence>
<dbReference type="Pfam" id="PF13409">
    <property type="entry name" value="GST_N_2"/>
    <property type="match status" value="1"/>
</dbReference>
<dbReference type="HOGENOM" id="CLU_011226_6_0_5"/>
<dbReference type="PROSITE" id="PS50404">
    <property type="entry name" value="GST_NTER"/>
    <property type="match status" value="1"/>
</dbReference>
<name>F1Z9U5_9SPHN</name>
<feature type="domain" description="GST N-terminal" evidence="1">
    <location>
        <begin position="1"/>
        <end position="80"/>
    </location>
</feature>
<sequence length="226" mass="25527">MLKLYFHHTPNPMKVAVLLEELGQPYKIVPVDSFRGEQHSPAFRALNPNAKLPVIDDDGTIVFDSNAILLYLAKKAGRLLGNADERGSLLSWLMFVATGLGPYSGQAAHFLRVHTDSAYASNRYRREAGRHLRVLDERLSTREYIATRDYSIVDISAWAWIDRMPFIFGADDVLDATPSLKRWFATIDSRPAVVRAREIAAGIDFKAEFDEETLRSLFPQNFTPAE</sequence>
<dbReference type="InterPro" id="IPR040079">
    <property type="entry name" value="Glutathione_S-Trfase"/>
</dbReference>
<dbReference type="InterPro" id="IPR004045">
    <property type="entry name" value="Glutathione_S-Trfase_N"/>
</dbReference>
<dbReference type="Gene3D" id="1.20.1050.10">
    <property type="match status" value="1"/>
</dbReference>
<dbReference type="EMBL" id="AEWJ01000041">
    <property type="protein sequence ID" value="EGD58647.1"/>
    <property type="molecule type" value="Genomic_DNA"/>
</dbReference>